<dbReference type="WBParaSite" id="nRc.2.0.1.t33061-RA">
    <property type="protein sequence ID" value="nRc.2.0.1.t33061-RA"/>
    <property type="gene ID" value="nRc.2.0.1.g33061"/>
</dbReference>
<evidence type="ECO:0000313" key="3">
    <source>
        <dbReference type="WBParaSite" id="nRc.2.0.1.t33061-RA"/>
    </source>
</evidence>
<organism evidence="2 3">
    <name type="scientific">Romanomermis culicivorax</name>
    <name type="common">Nematode worm</name>
    <dbReference type="NCBI Taxonomy" id="13658"/>
    <lineage>
        <taxon>Eukaryota</taxon>
        <taxon>Metazoa</taxon>
        <taxon>Ecdysozoa</taxon>
        <taxon>Nematoda</taxon>
        <taxon>Enoplea</taxon>
        <taxon>Dorylaimia</taxon>
        <taxon>Mermithida</taxon>
        <taxon>Mermithoidea</taxon>
        <taxon>Mermithidae</taxon>
        <taxon>Romanomermis</taxon>
    </lineage>
</organism>
<reference evidence="3" key="1">
    <citation type="submission" date="2022-11" db="UniProtKB">
        <authorList>
            <consortium name="WormBaseParasite"/>
        </authorList>
    </citation>
    <scope>IDENTIFICATION</scope>
</reference>
<name>A0A915K2Y5_ROMCU</name>
<feature type="region of interest" description="Disordered" evidence="1">
    <location>
        <begin position="45"/>
        <end position="82"/>
    </location>
</feature>
<evidence type="ECO:0000313" key="2">
    <source>
        <dbReference type="Proteomes" id="UP000887565"/>
    </source>
</evidence>
<dbReference type="AlphaFoldDB" id="A0A915K2Y5"/>
<feature type="region of interest" description="Disordered" evidence="1">
    <location>
        <begin position="1"/>
        <end position="30"/>
    </location>
</feature>
<evidence type="ECO:0000256" key="1">
    <source>
        <dbReference type="SAM" id="MobiDB-lite"/>
    </source>
</evidence>
<keyword evidence="2" id="KW-1185">Reference proteome</keyword>
<proteinExistence type="predicted"/>
<sequence>MIIHSRPIQDPHRINGSFLDSNPDPKWTRSNPGIWGIGTFGESLEEKRHSGNKDTFVPRTSLFPEFSDSPKMPIPRRSGLPE</sequence>
<protein>
    <submittedName>
        <fullName evidence="3">Uncharacterized protein</fullName>
    </submittedName>
</protein>
<accession>A0A915K2Y5</accession>
<dbReference type="Proteomes" id="UP000887565">
    <property type="component" value="Unplaced"/>
</dbReference>